<sequence>MPAPPVLLLTRPAEANLRFLGELRQAGVEMRAICSALLRIEPVVPEDAPDGDLVFTSQQAVAPFVAAFGARGHAWCVGARTAAVAQAAGFTVTCAEGTARALEARILAEGGQGPFTHICGDQLAYDLVAGLRARGRAAKALQIYRQLEQAPTPEAMAVLSGEAPVLVPLFSPRSAAIFTKYLPKPHAPLYLGAISTTVSRQLTAVSGAYIGVSRETHAAAMVALVKALASRSVAS</sequence>
<dbReference type="InterPro" id="IPR003754">
    <property type="entry name" value="4pyrrol_synth_uPrphyn_synth"/>
</dbReference>
<dbReference type="EMBL" id="JAYWLC010000006">
    <property type="protein sequence ID" value="MER5172055.1"/>
    <property type="molecule type" value="Genomic_DNA"/>
</dbReference>
<keyword evidence="2" id="KW-0456">Lyase</keyword>
<evidence type="ECO:0000313" key="3">
    <source>
        <dbReference type="Proteomes" id="UP001438953"/>
    </source>
</evidence>
<name>A0ABV1SH47_9RHOB</name>
<dbReference type="SUPFAM" id="SSF69618">
    <property type="entry name" value="HemD-like"/>
    <property type="match status" value="1"/>
</dbReference>
<reference evidence="2 3" key="1">
    <citation type="submission" date="2024-01" db="EMBL/GenBank/DDBJ databases">
        <authorList>
            <person name="Deng Y."/>
            <person name="Su J."/>
        </authorList>
    </citation>
    <scope>NUCLEOTIDE SEQUENCE [LARGE SCALE GENOMIC DNA]</scope>
    <source>
        <strain evidence="2 3">CPCC 100088</strain>
    </source>
</reference>
<feature type="domain" description="Tetrapyrrole biosynthesis uroporphyrinogen III synthase" evidence="1">
    <location>
        <begin position="22"/>
        <end position="222"/>
    </location>
</feature>
<dbReference type="InterPro" id="IPR036108">
    <property type="entry name" value="4pyrrol_syn_uPrphyn_synt_sf"/>
</dbReference>
<evidence type="ECO:0000259" key="1">
    <source>
        <dbReference type="Pfam" id="PF02602"/>
    </source>
</evidence>
<organism evidence="2 3">
    <name type="scientific">Thioclava kandeliae</name>
    <dbReference type="NCBI Taxonomy" id="3070818"/>
    <lineage>
        <taxon>Bacteria</taxon>
        <taxon>Pseudomonadati</taxon>
        <taxon>Pseudomonadota</taxon>
        <taxon>Alphaproteobacteria</taxon>
        <taxon>Rhodobacterales</taxon>
        <taxon>Paracoccaceae</taxon>
        <taxon>Thioclava</taxon>
    </lineage>
</organism>
<accession>A0ABV1SH47</accession>
<dbReference type="Proteomes" id="UP001438953">
    <property type="component" value="Unassembled WGS sequence"/>
</dbReference>
<dbReference type="Gene3D" id="3.40.50.10090">
    <property type="match status" value="1"/>
</dbReference>
<reference evidence="2 3" key="2">
    <citation type="submission" date="2024-06" db="EMBL/GenBank/DDBJ databases">
        <title>Thioclava kandeliae sp. nov. from a rhizosphere soil sample of Kandelia candel in a mangrove.</title>
        <authorList>
            <person name="Mu T."/>
        </authorList>
    </citation>
    <scope>NUCLEOTIDE SEQUENCE [LARGE SCALE GENOMIC DNA]</scope>
    <source>
        <strain evidence="2 3">CPCC 100088</strain>
    </source>
</reference>
<dbReference type="GO" id="GO:0004852">
    <property type="term" value="F:uroporphyrinogen-III synthase activity"/>
    <property type="evidence" value="ECO:0007669"/>
    <property type="project" value="UniProtKB-EC"/>
</dbReference>
<comment type="caution">
    <text evidence="2">The sequence shown here is derived from an EMBL/GenBank/DDBJ whole genome shotgun (WGS) entry which is preliminary data.</text>
</comment>
<gene>
    <name evidence="2" type="ORF">VSX56_09735</name>
</gene>
<protein>
    <submittedName>
        <fullName evidence="2">Uroporphyrinogen-III synthase</fullName>
        <ecNumber evidence="2">4.2.1.75</ecNumber>
    </submittedName>
</protein>
<evidence type="ECO:0000313" key="2">
    <source>
        <dbReference type="EMBL" id="MER5172055.1"/>
    </source>
</evidence>
<dbReference type="RefSeq" id="WP_339113931.1">
    <property type="nucleotide sequence ID" value="NZ_JAYWLC010000006.1"/>
</dbReference>
<dbReference type="CDD" id="cd06578">
    <property type="entry name" value="HemD"/>
    <property type="match status" value="1"/>
</dbReference>
<keyword evidence="3" id="KW-1185">Reference proteome</keyword>
<proteinExistence type="predicted"/>
<dbReference type="EC" id="4.2.1.75" evidence="2"/>
<dbReference type="Pfam" id="PF02602">
    <property type="entry name" value="HEM4"/>
    <property type="match status" value="1"/>
</dbReference>